<keyword evidence="3" id="KW-1185">Reference proteome</keyword>
<organism evidence="2 3">
    <name type="scientific">Plutella xylostella</name>
    <name type="common">Diamondback moth</name>
    <name type="synonym">Plutella maculipennis</name>
    <dbReference type="NCBI Taxonomy" id="51655"/>
    <lineage>
        <taxon>Eukaryota</taxon>
        <taxon>Metazoa</taxon>
        <taxon>Ecdysozoa</taxon>
        <taxon>Arthropoda</taxon>
        <taxon>Hexapoda</taxon>
        <taxon>Insecta</taxon>
        <taxon>Pterygota</taxon>
        <taxon>Neoptera</taxon>
        <taxon>Endopterygota</taxon>
        <taxon>Lepidoptera</taxon>
        <taxon>Glossata</taxon>
        <taxon>Ditrysia</taxon>
        <taxon>Yponomeutoidea</taxon>
        <taxon>Plutellidae</taxon>
        <taxon>Plutella</taxon>
    </lineage>
</organism>
<sequence length="257" mass="29518">MKWLSVIVYLVLYSPRYVASKMASLRPVLLARSALDWMPSRVNSLYSDVGAWSGKFRPVMDEIESDEALRFYQFLNYLDGSSFGTGPIDEFVVAMSRLSSYMRNQNSRETQAREMRELDAINGEKGNSIKTVLEVSTVIMRKRRKFFCTGEVKEPIINNKIICKDRILLPIAGSSCRDAILYWHPGLMEEHYCVGALESRGAVRVMDIDGEMFCKGDDYSKREYLLACDFYEDQEAPVADLLQYYPDPEPDVMPKLY</sequence>
<keyword evidence="1" id="KW-0732">Signal</keyword>
<accession>A0ABQ7R7F7</accession>
<protein>
    <submittedName>
        <fullName evidence="2">Uncharacterized protein</fullName>
    </submittedName>
</protein>
<feature type="signal peptide" evidence="1">
    <location>
        <begin position="1"/>
        <end position="19"/>
    </location>
</feature>
<dbReference type="Proteomes" id="UP000823941">
    <property type="component" value="Chromosome 1"/>
</dbReference>
<feature type="chain" id="PRO_5045322501" evidence="1">
    <location>
        <begin position="20"/>
        <end position="257"/>
    </location>
</feature>
<evidence type="ECO:0000256" key="1">
    <source>
        <dbReference type="SAM" id="SignalP"/>
    </source>
</evidence>
<evidence type="ECO:0000313" key="3">
    <source>
        <dbReference type="Proteomes" id="UP000823941"/>
    </source>
</evidence>
<gene>
    <name evidence="2" type="ORF">JYU34_000341</name>
</gene>
<name>A0ABQ7R7F7_PLUXY</name>
<comment type="caution">
    <text evidence="2">The sequence shown here is derived from an EMBL/GenBank/DDBJ whole genome shotgun (WGS) entry which is preliminary data.</text>
</comment>
<proteinExistence type="predicted"/>
<reference evidence="2 3" key="1">
    <citation type="submission" date="2021-06" db="EMBL/GenBank/DDBJ databases">
        <title>A haploid diamondback moth (Plutella xylostella L.) genome assembly resolves 31 chromosomes and identifies a diamide resistance mutation.</title>
        <authorList>
            <person name="Ward C.M."/>
            <person name="Perry K.D."/>
            <person name="Baker G."/>
            <person name="Powis K."/>
            <person name="Heckel D.G."/>
            <person name="Baxter S.W."/>
        </authorList>
    </citation>
    <scope>NUCLEOTIDE SEQUENCE [LARGE SCALE GENOMIC DNA]</scope>
    <source>
        <strain evidence="2 3">LV</strain>
        <tissue evidence="2">Single pupa</tissue>
    </source>
</reference>
<dbReference type="EMBL" id="JAHIBW010000001">
    <property type="protein sequence ID" value="KAG7313240.1"/>
    <property type="molecule type" value="Genomic_DNA"/>
</dbReference>
<evidence type="ECO:0000313" key="2">
    <source>
        <dbReference type="EMBL" id="KAG7313240.1"/>
    </source>
</evidence>